<protein>
    <submittedName>
        <fullName evidence="2">Uncharacterized protein</fullName>
    </submittedName>
</protein>
<feature type="region of interest" description="Disordered" evidence="1">
    <location>
        <begin position="1"/>
        <end position="22"/>
    </location>
</feature>
<reference evidence="2" key="1">
    <citation type="journal article" date="2021" name="Nat. Commun.">
        <title>Genetic determinants of endophytism in the Arabidopsis root mycobiome.</title>
        <authorList>
            <person name="Mesny F."/>
            <person name="Miyauchi S."/>
            <person name="Thiergart T."/>
            <person name="Pickel B."/>
            <person name="Atanasova L."/>
            <person name="Karlsson M."/>
            <person name="Huettel B."/>
            <person name="Barry K.W."/>
            <person name="Haridas S."/>
            <person name="Chen C."/>
            <person name="Bauer D."/>
            <person name="Andreopoulos W."/>
            <person name="Pangilinan J."/>
            <person name="LaButti K."/>
            <person name="Riley R."/>
            <person name="Lipzen A."/>
            <person name="Clum A."/>
            <person name="Drula E."/>
            <person name="Henrissat B."/>
            <person name="Kohler A."/>
            <person name="Grigoriev I.V."/>
            <person name="Martin F.M."/>
            <person name="Hacquard S."/>
        </authorList>
    </citation>
    <scope>NUCLEOTIDE SEQUENCE</scope>
    <source>
        <strain evidence="2">MPI-CAGE-CH-0230</strain>
    </source>
</reference>
<dbReference type="EMBL" id="JAGTJQ010000002">
    <property type="protein sequence ID" value="KAH7038467.1"/>
    <property type="molecule type" value="Genomic_DNA"/>
</dbReference>
<dbReference type="GeneID" id="70182566"/>
<proteinExistence type="predicted"/>
<name>A0A9P8YGG2_9PEZI</name>
<gene>
    <name evidence="2" type="ORF">B0I36DRAFT_316363</name>
</gene>
<dbReference type="AlphaFoldDB" id="A0A9P8YGG2"/>
<comment type="caution">
    <text evidence="2">The sequence shown here is derived from an EMBL/GenBank/DDBJ whole genome shotgun (WGS) entry which is preliminary data.</text>
</comment>
<keyword evidence="3" id="KW-1185">Reference proteome</keyword>
<accession>A0A9P8YGG2</accession>
<evidence type="ECO:0000313" key="3">
    <source>
        <dbReference type="Proteomes" id="UP000756346"/>
    </source>
</evidence>
<dbReference type="Proteomes" id="UP000756346">
    <property type="component" value="Unassembled WGS sequence"/>
</dbReference>
<evidence type="ECO:0000313" key="2">
    <source>
        <dbReference type="EMBL" id="KAH7038467.1"/>
    </source>
</evidence>
<evidence type="ECO:0000256" key="1">
    <source>
        <dbReference type="SAM" id="MobiDB-lite"/>
    </source>
</evidence>
<organism evidence="2 3">
    <name type="scientific">Microdochium trichocladiopsis</name>
    <dbReference type="NCBI Taxonomy" id="1682393"/>
    <lineage>
        <taxon>Eukaryota</taxon>
        <taxon>Fungi</taxon>
        <taxon>Dikarya</taxon>
        <taxon>Ascomycota</taxon>
        <taxon>Pezizomycotina</taxon>
        <taxon>Sordariomycetes</taxon>
        <taxon>Xylariomycetidae</taxon>
        <taxon>Xylariales</taxon>
        <taxon>Microdochiaceae</taxon>
        <taxon>Microdochium</taxon>
    </lineage>
</organism>
<dbReference type="RefSeq" id="XP_046017588.1">
    <property type="nucleotide sequence ID" value="XM_046153020.1"/>
</dbReference>
<sequence>MGLLSRLRGTSGTESRVEGATESAVAEDVEWSEMVRDVNRAVAEMAKADSVDMSRLRKTVAMRERNEKIREEIAHTEWEKLCDTGGVRRSERTVHDQAVLDWWLFVRSDVCPGQIERWHQCGSRRGFPASCQSWGRWRCPCERRRDGRQCCFTPAPKGEISDHDMENFLEVVRPRLLACGREPFVYTWFWEPERSEDYMERGLWVLSARSGEMRNGSGTRDVHFTFWRYRVDGKQHESMISVMRTISWEPGA</sequence>